<evidence type="ECO:0000313" key="3">
    <source>
        <dbReference type="EMBL" id="MDV0447081.1"/>
    </source>
</evidence>
<feature type="domain" description="DUF7847" evidence="2">
    <location>
        <begin position="23"/>
        <end position="277"/>
    </location>
</feature>
<dbReference type="Pfam" id="PF25231">
    <property type="entry name" value="DUF7847"/>
    <property type="match status" value="1"/>
</dbReference>
<keyword evidence="1" id="KW-0812">Transmembrane</keyword>
<organism evidence="3 4">
    <name type="scientific">Methanolapillus africanus</name>
    <dbReference type="NCBI Taxonomy" id="3028297"/>
    <lineage>
        <taxon>Archaea</taxon>
        <taxon>Methanobacteriati</taxon>
        <taxon>Methanobacteriota</taxon>
        <taxon>Stenosarchaea group</taxon>
        <taxon>Methanomicrobia</taxon>
        <taxon>Methanosarcinales</taxon>
        <taxon>Methanosarcinaceae</taxon>
        <taxon>Methanolapillus</taxon>
    </lineage>
</organism>
<feature type="transmembrane region" description="Helical" evidence="1">
    <location>
        <begin position="65"/>
        <end position="93"/>
    </location>
</feature>
<protein>
    <recommendedName>
        <fullName evidence="2">DUF7847 domain-containing protein</fullName>
    </recommendedName>
</protein>
<dbReference type="AlphaFoldDB" id="A0AAE4MJL9"/>
<comment type="caution">
    <text evidence="3">The sequence shown here is derived from an EMBL/GenBank/DDBJ whole genome shotgun (WGS) entry which is preliminary data.</text>
</comment>
<proteinExistence type="predicted"/>
<dbReference type="Proteomes" id="UP001271789">
    <property type="component" value="Unassembled WGS sequence"/>
</dbReference>
<evidence type="ECO:0000256" key="1">
    <source>
        <dbReference type="SAM" id="Phobius"/>
    </source>
</evidence>
<keyword evidence="1" id="KW-1133">Transmembrane helix</keyword>
<dbReference type="PRINTS" id="PR00173">
    <property type="entry name" value="EDTRNSPORT"/>
</dbReference>
<dbReference type="EMBL" id="JAWDKD010000018">
    <property type="protein sequence ID" value="MDV0447081.1"/>
    <property type="molecule type" value="Genomic_DNA"/>
</dbReference>
<feature type="transmembrane region" description="Helical" evidence="1">
    <location>
        <begin position="253"/>
        <end position="278"/>
    </location>
</feature>
<feature type="transmembrane region" description="Helical" evidence="1">
    <location>
        <begin position="28"/>
        <end position="50"/>
    </location>
</feature>
<name>A0AAE4MJL9_9EURY</name>
<sequence length="304" mass="34320">MTESLQETLTRGFSDFKRNMMPLTMPPLLMMIAIFILSLVFGGVLAYFLVADFGAGSGTVTYNYWAYLIVMVVFVLVILLVSGYFMAGITGLSKEAVTNGTTKWGNMWGYGKKYFVRVTLATIISTILSLLAIVFYLPLIYELYKAGTDPMLVLGTPAAMMQLLDDVTIYYYAGMILSTIYYILLSFVIYFVVYAIVIDDMKTIAGFKKSFQLLKENTIQVMWFVLAVTIISMLVVMVISLILYLFVWLLGIIGLYIAEVIAFIIVIFLVALTTVWSARAYYVLEKRPVYIDPETENKTVEQTQ</sequence>
<evidence type="ECO:0000313" key="4">
    <source>
        <dbReference type="Proteomes" id="UP001271789"/>
    </source>
</evidence>
<evidence type="ECO:0000259" key="2">
    <source>
        <dbReference type="Pfam" id="PF25231"/>
    </source>
</evidence>
<dbReference type="RefSeq" id="WP_338099498.1">
    <property type="nucleotide sequence ID" value="NZ_JAWDKD010000018.1"/>
</dbReference>
<keyword evidence="4" id="KW-1185">Reference proteome</keyword>
<feature type="transmembrane region" description="Helical" evidence="1">
    <location>
        <begin position="114"/>
        <end position="141"/>
    </location>
</feature>
<gene>
    <name evidence="3" type="ORF">MsAg5_09550</name>
</gene>
<feature type="transmembrane region" description="Helical" evidence="1">
    <location>
        <begin position="219"/>
        <end position="247"/>
    </location>
</feature>
<feature type="transmembrane region" description="Helical" evidence="1">
    <location>
        <begin position="169"/>
        <end position="198"/>
    </location>
</feature>
<reference evidence="3" key="1">
    <citation type="submission" date="2023-06" db="EMBL/GenBank/DDBJ databases">
        <title>Genome sequence of Methanosarcinaceae archaeon Ag5.</title>
        <authorList>
            <person name="Protasov E."/>
            <person name="Platt K."/>
            <person name="Poehlein A."/>
            <person name="Daniel R."/>
            <person name="Brune A."/>
        </authorList>
    </citation>
    <scope>NUCLEOTIDE SEQUENCE</scope>
    <source>
        <strain evidence="3">Ag5</strain>
    </source>
</reference>
<dbReference type="InterPro" id="IPR057169">
    <property type="entry name" value="DUF7847"/>
</dbReference>
<accession>A0AAE4MJL9</accession>
<keyword evidence="1" id="KW-0472">Membrane</keyword>